<dbReference type="EMBL" id="KN839387">
    <property type="protein sequence ID" value="KIJ89881.1"/>
    <property type="molecule type" value="Genomic_DNA"/>
</dbReference>
<evidence type="ECO:0000313" key="3">
    <source>
        <dbReference type="Proteomes" id="UP000054477"/>
    </source>
</evidence>
<gene>
    <name evidence="2" type="ORF">K443DRAFT_117407</name>
</gene>
<dbReference type="HOGENOM" id="CLU_022258_0_0_1"/>
<accession>A0A0C9WX15</accession>
<evidence type="ECO:0008006" key="4">
    <source>
        <dbReference type="Google" id="ProtNLM"/>
    </source>
</evidence>
<proteinExistence type="predicted"/>
<dbReference type="AlphaFoldDB" id="A0A0C9WX15"/>
<feature type="region of interest" description="Disordered" evidence="1">
    <location>
        <begin position="590"/>
        <end position="609"/>
    </location>
</feature>
<evidence type="ECO:0000256" key="1">
    <source>
        <dbReference type="SAM" id="MobiDB-lite"/>
    </source>
</evidence>
<organism evidence="2 3">
    <name type="scientific">Laccaria amethystina LaAM-08-1</name>
    <dbReference type="NCBI Taxonomy" id="1095629"/>
    <lineage>
        <taxon>Eukaryota</taxon>
        <taxon>Fungi</taxon>
        <taxon>Dikarya</taxon>
        <taxon>Basidiomycota</taxon>
        <taxon>Agaricomycotina</taxon>
        <taxon>Agaricomycetes</taxon>
        <taxon>Agaricomycetidae</taxon>
        <taxon>Agaricales</taxon>
        <taxon>Agaricineae</taxon>
        <taxon>Hydnangiaceae</taxon>
        <taxon>Laccaria</taxon>
    </lineage>
</organism>
<dbReference type="STRING" id="1095629.A0A0C9WX15"/>
<evidence type="ECO:0000313" key="2">
    <source>
        <dbReference type="EMBL" id="KIJ89881.1"/>
    </source>
</evidence>
<dbReference type="OrthoDB" id="3270451at2759"/>
<dbReference type="Proteomes" id="UP000054477">
    <property type="component" value="Unassembled WGS sequence"/>
</dbReference>
<name>A0A0C9WX15_9AGAR</name>
<keyword evidence="3" id="KW-1185">Reference proteome</keyword>
<reference evidence="2 3" key="1">
    <citation type="submission" date="2014-04" db="EMBL/GenBank/DDBJ databases">
        <authorList>
            <consortium name="DOE Joint Genome Institute"/>
            <person name="Kuo A."/>
            <person name="Kohler A."/>
            <person name="Nagy L.G."/>
            <person name="Floudas D."/>
            <person name="Copeland A."/>
            <person name="Barry K.W."/>
            <person name="Cichocki N."/>
            <person name="Veneault-Fourrey C."/>
            <person name="LaButti K."/>
            <person name="Lindquist E.A."/>
            <person name="Lipzen A."/>
            <person name="Lundell T."/>
            <person name="Morin E."/>
            <person name="Murat C."/>
            <person name="Sun H."/>
            <person name="Tunlid A."/>
            <person name="Henrissat B."/>
            <person name="Grigoriev I.V."/>
            <person name="Hibbett D.S."/>
            <person name="Martin F."/>
            <person name="Nordberg H.P."/>
            <person name="Cantor M.N."/>
            <person name="Hua S.X."/>
        </authorList>
    </citation>
    <scope>NUCLEOTIDE SEQUENCE [LARGE SCALE GENOMIC DNA]</scope>
    <source>
        <strain evidence="2 3">LaAM-08-1</strain>
    </source>
</reference>
<protein>
    <recommendedName>
        <fullName evidence="4">JmjC domain-containing protein</fullName>
    </recommendedName>
</protein>
<reference evidence="3" key="2">
    <citation type="submission" date="2015-01" db="EMBL/GenBank/DDBJ databases">
        <title>Evolutionary Origins and Diversification of the Mycorrhizal Mutualists.</title>
        <authorList>
            <consortium name="DOE Joint Genome Institute"/>
            <consortium name="Mycorrhizal Genomics Consortium"/>
            <person name="Kohler A."/>
            <person name="Kuo A."/>
            <person name="Nagy L.G."/>
            <person name="Floudas D."/>
            <person name="Copeland A."/>
            <person name="Barry K.W."/>
            <person name="Cichocki N."/>
            <person name="Veneault-Fourrey C."/>
            <person name="LaButti K."/>
            <person name="Lindquist E.A."/>
            <person name="Lipzen A."/>
            <person name="Lundell T."/>
            <person name="Morin E."/>
            <person name="Murat C."/>
            <person name="Riley R."/>
            <person name="Ohm R."/>
            <person name="Sun H."/>
            <person name="Tunlid A."/>
            <person name="Henrissat B."/>
            <person name="Grigoriev I.V."/>
            <person name="Hibbett D.S."/>
            <person name="Martin F."/>
        </authorList>
    </citation>
    <scope>NUCLEOTIDE SEQUENCE [LARGE SCALE GENOMIC DNA]</scope>
    <source>
        <strain evidence="3">LaAM-08-1</strain>
    </source>
</reference>
<sequence length="609" mass="68642">RIDLDIVTASVPEKTLQLDTLKRKCIGTKAYSLYGATSEDVYKYKPEFHYQIDVDNFDNLMSLVARDYIDGLPPHISRPESASLIVMTEEEFQNLDDAKALEIFATQNIVTTGRSVGKAAWNEDTLSRLAHLDAVIDMQADQSIPIKDGDYSKRLVRGTLNQLLLKGSLGPNDDGHILNALDFPLPASDFTPDALSTDLHAWTATERLPFCNEETAALPARHLRWGLVATYGALHYGHIDSDGFCTTVDVVVGGKYWIVARPRKREDRGKTGLYCDGMWCMERPNPDIWRFEAILLEPGMRLRMRPQTPHWVATIKPSICKGGHFYSISTLAETVIGLYRTWALGGLITNTNHDPSRLLLIRIIYLWHRHFVLGEKVTGYLSNHIPNLECFDDILTAFTLSIAMELLTVVDYRSYRVETNDSDDDSDLPADPGLPALLLLQYVDARAKSRQLLHFIFSNFEMLDDTDVAFDGPRGLYYPLFVQHVAALLSMKKQGYKEGISGARDCTMRKFDIELQLTIAGSTHFKEAADQLKQEPDTFEWSGEKYLIRRLSTPIPCLAFDLTGQTLGDQYHLIGTKKNIDRVHLPGESAAELKGSTHKRSKKVKRTCK</sequence>
<feature type="compositionally biased region" description="Basic residues" evidence="1">
    <location>
        <begin position="596"/>
        <end position="609"/>
    </location>
</feature>
<feature type="non-terminal residue" evidence="2">
    <location>
        <position position="1"/>
    </location>
</feature>